<keyword evidence="1" id="KW-0472">Membrane</keyword>
<proteinExistence type="predicted"/>
<gene>
    <name evidence="2" type="ORF">FCALED_LOCUS12449</name>
</gene>
<comment type="caution">
    <text evidence="2">The sequence shown here is derived from an EMBL/GenBank/DDBJ whole genome shotgun (WGS) entry which is preliminary data.</text>
</comment>
<dbReference type="EMBL" id="CAJVPQ010006055">
    <property type="protein sequence ID" value="CAG8679963.1"/>
    <property type="molecule type" value="Genomic_DNA"/>
</dbReference>
<sequence length="312" mass="35442">MRFNELFTRHRKTEPSSVILLRILIMIILISSLTGYLTILIIDVTSDEPVLINTVIEATEIPIPGGSKEDNNYSCDEYIEQPKASLRNNKYTGYFKNVQNLTYVKPEIDGNAILGVSVLATIADTNYNATKGQDLMTFTATDSEFSPMRYQGEFNIDKSPAYIKELTAGNVYFMVRNQLARIQFTKNIRDTIIPKFKDHLGFEPTYYRQGYIMSNIRHELMFGLVGGAWGLAAALYAALFGVDLIRPWGCVQFYCYGIRKRAHNKLKKTLPIIPLVNSTPPPSSRDAFRDEHAALQLRVDALEVFLREYVVD</sequence>
<evidence type="ECO:0000256" key="1">
    <source>
        <dbReference type="SAM" id="Phobius"/>
    </source>
</evidence>
<dbReference type="AlphaFoldDB" id="A0A9N9EIN5"/>
<keyword evidence="1" id="KW-0812">Transmembrane</keyword>
<reference evidence="2" key="1">
    <citation type="submission" date="2021-06" db="EMBL/GenBank/DDBJ databases">
        <authorList>
            <person name="Kallberg Y."/>
            <person name="Tangrot J."/>
            <person name="Rosling A."/>
        </authorList>
    </citation>
    <scope>NUCLEOTIDE SEQUENCE</scope>
    <source>
        <strain evidence="2">UK204</strain>
    </source>
</reference>
<feature type="non-terminal residue" evidence="2">
    <location>
        <position position="312"/>
    </location>
</feature>
<keyword evidence="1" id="KW-1133">Transmembrane helix</keyword>
<accession>A0A9N9EIN5</accession>
<evidence type="ECO:0000313" key="3">
    <source>
        <dbReference type="Proteomes" id="UP000789570"/>
    </source>
</evidence>
<keyword evidence="3" id="KW-1185">Reference proteome</keyword>
<feature type="transmembrane region" description="Helical" evidence="1">
    <location>
        <begin position="20"/>
        <end position="42"/>
    </location>
</feature>
<evidence type="ECO:0000313" key="2">
    <source>
        <dbReference type="EMBL" id="CAG8679963.1"/>
    </source>
</evidence>
<name>A0A9N9EIN5_9GLOM</name>
<dbReference type="Proteomes" id="UP000789570">
    <property type="component" value="Unassembled WGS sequence"/>
</dbReference>
<protein>
    <submittedName>
        <fullName evidence="2">9955_t:CDS:1</fullName>
    </submittedName>
</protein>
<feature type="transmembrane region" description="Helical" evidence="1">
    <location>
        <begin position="220"/>
        <end position="239"/>
    </location>
</feature>
<organism evidence="2 3">
    <name type="scientific">Funneliformis caledonium</name>
    <dbReference type="NCBI Taxonomy" id="1117310"/>
    <lineage>
        <taxon>Eukaryota</taxon>
        <taxon>Fungi</taxon>
        <taxon>Fungi incertae sedis</taxon>
        <taxon>Mucoromycota</taxon>
        <taxon>Glomeromycotina</taxon>
        <taxon>Glomeromycetes</taxon>
        <taxon>Glomerales</taxon>
        <taxon>Glomeraceae</taxon>
        <taxon>Funneliformis</taxon>
    </lineage>
</organism>
<dbReference type="OrthoDB" id="2421077at2759"/>